<comment type="pathway">
    <text evidence="2 9">Protein modification; protein glycosylation.</text>
</comment>
<keyword evidence="8" id="KW-0472">Membrane</keyword>
<evidence type="ECO:0000256" key="4">
    <source>
        <dbReference type="ARBA" id="ARBA00018947"/>
    </source>
</evidence>
<comment type="function">
    <text evidence="9">Subunit of the oligosaccharyl transferase (OST) complex that catalyzes the initial transfer of a defined glycan (Glc(3)Man(9)GlcNAc(2) in eukaryotes) from the lipid carrier dolichol-pyrophosphate to an asparagine residue within an Asn-X-Ser/Thr consensus motif in nascent polypeptide chains, the first step in protein N-glycosylation. N-glycosylation occurs cotranslationally and the complex associates with the Sec61 complex at the channel-forming translocon complex that mediates protein translocation across the endoplasmic reticulum (ER). All subunits are required for a maximal enzyme activity.</text>
</comment>
<evidence type="ECO:0000256" key="1">
    <source>
        <dbReference type="ARBA" id="ARBA00004477"/>
    </source>
</evidence>
<evidence type="ECO:0000256" key="8">
    <source>
        <dbReference type="ARBA" id="ARBA00023136"/>
    </source>
</evidence>
<reference evidence="10" key="1">
    <citation type="submission" date="2025-08" db="UniProtKB">
        <authorList>
            <consortium name="Ensembl"/>
        </authorList>
    </citation>
    <scope>IDENTIFICATION</scope>
</reference>
<keyword evidence="6 9" id="KW-0256">Endoplasmic reticulum</keyword>
<dbReference type="PANTHER" id="PTHR10705:SF0">
    <property type="entry name" value="DOLICHYL-DIPHOSPHOOLIGOSACCHARIDE--PROTEIN GLYCOSYLTRANSFERASE SUBUNIT DAD1"/>
    <property type="match status" value="1"/>
</dbReference>
<name>A0A8C4K4U4_DRONO</name>
<evidence type="ECO:0000256" key="7">
    <source>
        <dbReference type="ARBA" id="ARBA00022989"/>
    </source>
</evidence>
<gene>
    <name evidence="10" type="primary">LOC112995091</name>
</gene>
<comment type="subunit">
    <text evidence="9">Component of the oligosaccharyltransferase (OST) complex.</text>
</comment>
<dbReference type="Ensembl" id="ENSDNVT00000020692.1">
    <property type="protein sequence ID" value="ENSDNVP00000017206.1"/>
    <property type="gene ID" value="ENSDNVG00000012047.1"/>
</dbReference>
<keyword evidence="5" id="KW-0812">Transmembrane</keyword>
<dbReference type="AlphaFoldDB" id="A0A8C4K4U4"/>
<organism evidence="10 11">
    <name type="scientific">Dromaius novaehollandiae</name>
    <name type="common">Emu</name>
    <dbReference type="NCBI Taxonomy" id="8790"/>
    <lineage>
        <taxon>Eukaryota</taxon>
        <taxon>Metazoa</taxon>
        <taxon>Chordata</taxon>
        <taxon>Craniata</taxon>
        <taxon>Vertebrata</taxon>
        <taxon>Euteleostomi</taxon>
        <taxon>Archelosauria</taxon>
        <taxon>Archosauria</taxon>
        <taxon>Dinosauria</taxon>
        <taxon>Saurischia</taxon>
        <taxon>Theropoda</taxon>
        <taxon>Coelurosauria</taxon>
        <taxon>Aves</taxon>
        <taxon>Palaeognathae</taxon>
        <taxon>Casuariiformes</taxon>
        <taxon>Dromaiidae</taxon>
        <taxon>Dromaius</taxon>
    </lineage>
</organism>
<evidence type="ECO:0000313" key="10">
    <source>
        <dbReference type="Ensembl" id="ENSDNVP00000017206.1"/>
    </source>
</evidence>
<sequence>MSGAAGSGSGSSTGAAGLVGSVVQRFLVEYGSGTPSRLKVLDAYLLHALLAGVLQFTYCLGVGTFPSTPFSAVSSLPSAASSSACASGSRSTPRTKASSRAFHRSGHLLISSSPTPSCILSLSILLAEL</sequence>
<dbReference type="GO" id="GO:0008250">
    <property type="term" value="C:oligosaccharyltransferase complex"/>
    <property type="evidence" value="ECO:0007669"/>
    <property type="project" value="InterPro"/>
</dbReference>
<evidence type="ECO:0000256" key="5">
    <source>
        <dbReference type="ARBA" id="ARBA00022692"/>
    </source>
</evidence>
<evidence type="ECO:0000256" key="9">
    <source>
        <dbReference type="RuleBase" id="RU361136"/>
    </source>
</evidence>
<keyword evidence="7" id="KW-1133">Transmembrane helix</keyword>
<comment type="similarity">
    <text evidence="3 9">Belongs to the DAD/OST2 family.</text>
</comment>
<dbReference type="Pfam" id="PF02109">
    <property type="entry name" value="DAD"/>
    <property type="match status" value="1"/>
</dbReference>
<dbReference type="Proteomes" id="UP000694423">
    <property type="component" value="Unplaced"/>
</dbReference>
<comment type="subcellular location">
    <subcellularLocation>
        <location evidence="1 9">Endoplasmic reticulum membrane</location>
        <topology evidence="1 9">Multi-pass membrane protein</topology>
    </subcellularLocation>
</comment>
<accession>A0A8C4K4U4</accession>
<dbReference type="GO" id="GO:0006487">
    <property type="term" value="P:protein N-linked glycosylation"/>
    <property type="evidence" value="ECO:0007669"/>
    <property type="project" value="TreeGrafter"/>
</dbReference>
<evidence type="ECO:0000256" key="3">
    <source>
        <dbReference type="ARBA" id="ARBA00009386"/>
    </source>
</evidence>
<protein>
    <recommendedName>
        <fullName evidence="4 9">Dolichyl-diphosphooligosaccharide--protein glycosyltransferase subunit DAD1</fullName>
        <shortName evidence="9">Oligosaccharyl transferase subunit DAD1</shortName>
    </recommendedName>
</protein>
<keyword evidence="11" id="KW-1185">Reference proteome</keyword>
<reference evidence="10" key="2">
    <citation type="submission" date="2025-09" db="UniProtKB">
        <authorList>
            <consortium name="Ensembl"/>
        </authorList>
    </citation>
    <scope>IDENTIFICATION</scope>
</reference>
<dbReference type="InterPro" id="IPR003038">
    <property type="entry name" value="DAD/Ost2"/>
</dbReference>
<dbReference type="UniPathway" id="UPA00378"/>
<evidence type="ECO:0000256" key="2">
    <source>
        <dbReference type="ARBA" id="ARBA00004922"/>
    </source>
</evidence>
<dbReference type="PANTHER" id="PTHR10705">
    <property type="entry name" value="DOLICHYL-DIPHOSPHOOLIGOSACCHARIDE--PROTEIN GLYCOSYLTRANSFERASE SUBUNIT DAD1"/>
    <property type="match status" value="1"/>
</dbReference>
<evidence type="ECO:0000313" key="11">
    <source>
        <dbReference type="Proteomes" id="UP000694423"/>
    </source>
</evidence>
<proteinExistence type="inferred from homology"/>
<evidence type="ECO:0000256" key="6">
    <source>
        <dbReference type="ARBA" id="ARBA00022824"/>
    </source>
</evidence>